<dbReference type="HAMAP" id="MF_00201">
    <property type="entry name" value="RecO"/>
    <property type="match status" value="1"/>
</dbReference>
<reference evidence="9 10" key="1">
    <citation type="journal article" date="2015" name="Genome Announc.">
        <title>Draft Genome Sequence of Clostridium tyrobutyricum Strain DIVETGP, Isolated from Cow's Milk for Grana Padano Production.</title>
        <authorList>
            <person name="Soggiu A."/>
            <person name="Piras C."/>
            <person name="Gaiarsa S."/>
            <person name="Sassera D."/>
            <person name="Roncada P."/>
            <person name="Bendixen E."/>
            <person name="Brasca M."/>
            <person name="Bonizzi L."/>
        </authorList>
    </citation>
    <scope>NUCLEOTIDE SEQUENCE [LARGE SCALE GENOMIC DNA]</scope>
    <source>
        <strain evidence="9 10">DIVETGP</strain>
    </source>
</reference>
<dbReference type="PANTHER" id="PTHR33991">
    <property type="entry name" value="DNA REPAIR PROTEIN RECO"/>
    <property type="match status" value="1"/>
</dbReference>
<dbReference type="Pfam" id="PF02565">
    <property type="entry name" value="RecO_C"/>
    <property type="match status" value="1"/>
</dbReference>
<evidence type="ECO:0000256" key="7">
    <source>
        <dbReference type="HAMAP-Rule" id="MF_00201"/>
    </source>
</evidence>
<evidence type="ECO:0000256" key="1">
    <source>
        <dbReference type="ARBA" id="ARBA00007452"/>
    </source>
</evidence>
<dbReference type="GeneID" id="29419339"/>
<feature type="domain" description="DNA replication/recombination mediator RecO N-terminal" evidence="8">
    <location>
        <begin position="8"/>
        <end position="84"/>
    </location>
</feature>
<dbReference type="OrthoDB" id="9797083at2"/>
<evidence type="ECO:0000313" key="10">
    <source>
        <dbReference type="Proteomes" id="UP000019482"/>
    </source>
</evidence>
<proteinExistence type="inferred from homology"/>
<comment type="function">
    <text evidence="7">Involved in DNA repair and RecF pathway recombination.</text>
</comment>
<dbReference type="GO" id="GO:0006302">
    <property type="term" value="P:double-strand break repair"/>
    <property type="evidence" value="ECO:0007669"/>
    <property type="project" value="TreeGrafter"/>
</dbReference>
<dbReference type="SUPFAM" id="SSF50249">
    <property type="entry name" value="Nucleic acid-binding proteins"/>
    <property type="match status" value="1"/>
</dbReference>
<dbReference type="Pfam" id="PF11967">
    <property type="entry name" value="RecO_N"/>
    <property type="match status" value="1"/>
</dbReference>
<keyword evidence="4 7" id="KW-0233">DNA recombination</keyword>
<evidence type="ECO:0000256" key="2">
    <source>
        <dbReference type="ARBA" id="ARBA00021310"/>
    </source>
</evidence>
<dbReference type="PANTHER" id="PTHR33991:SF1">
    <property type="entry name" value="DNA REPAIR PROTEIN RECO"/>
    <property type="match status" value="1"/>
</dbReference>
<dbReference type="SUPFAM" id="SSF57863">
    <property type="entry name" value="ArfGap/RecO-like zinc finger"/>
    <property type="match status" value="1"/>
</dbReference>
<dbReference type="AlphaFoldDB" id="W6NAH0"/>
<protein>
    <recommendedName>
        <fullName evidence="2 7">DNA repair protein RecO</fullName>
    </recommendedName>
    <alternativeName>
        <fullName evidence="6 7">Recombination protein O</fullName>
    </alternativeName>
</protein>
<dbReference type="RefSeq" id="WP_017751288.1">
    <property type="nucleotide sequence ID" value="NZ_CBXI010000043.1"/>
</dbReference>
<dbReference type="GO" id="GO:0043590">
    <property type="term" value="C:bacterial nucleoid"/>
    <property type="evidence" value="ECO:0007669"/>
    <property type="project" value="TreeGrafter"/>
</dbReference>
<dbReference type="Proteomes" id="UP000019482">
    <property type="component" value="Unassembled WGS sequence"/>
</dbReference>
<keyword evidence="10" id="KW-1185">Reference proteome</keyword>
<evidence type="ECO:0000259" key="8">
    <source>
        <dbReference type="Pfam" id="PF11967"/>
    </source>
</evidence>
<dbReference type="Gene3D" id="2.40.50.140">
    <property type="entry name" value="Nucleic acid-binding proteins"/>
    <property type="match status" value="1"/>
</dbReference>
<name>W6NAH0_CLOTY</name>
<gene>
    <name evidence="7" type="primary">recO</name>
    <name evidence="9" type="ORF">CTDIVETGP_2629</name>
</gene>
<evidence type="ECO:0000256" key="4">
    <source>
        <dbReference type="ARBA" id="ARBA00023172"/>
    </source>
</evidence>
<accession>W6NAH0</accession>
<dbReference type="EMBL" id="CBXI010000043">
    <property type="protein sequence ID" value="CDL92559.1"/>
    <property type="molecule type" value="Genomic_DNA"/>
</dbReference>
<dbReference type="NCBIfam" id="TIGR00613">
    <property type="entry name" value="reco"/>
    <property type="match status" value="1"/>
</dbReference>
<dbReference type="InterPro" id="IPR012340">
    <property type="entry name" value="NA-bd_OB-fold"/>
</dbReference>
<dbReference type="Gene3D" id="1.20.1440.120">
    <property type="entry name" value="Recombination protein O, C-terminal domain"/>
    <property type="match status" value="1"/>
</dbReference>
<sequence length="253" mass="28951">MGDGLLAIIKTRAVIIKTQDIKENDKIVWLFTEELGKISTIAKGAKRSKNKLFSTVLQFSYGEYVLYRGKNMYAINEGNLIDSFQDLLNDLNTLTYASYLCELIDIALNDEEKDKRLFIDLVSALYLMKNQAVDIETLSRAFELKILKATGYEINFENCAICGKKINTSDYLSIQYLGGICSECHKTNGIPIRYSTFNALKYISKISLEKVYRVNLSIEVKQELYKITSMIISQSYFRKPKSLDTLNNLINFK</sequence>
<evidence type="ECO:0000313" key="9">
    <source>
        <dbReference type="EMBL" id="CDL92559.1"/>
    </source>
</evidence>
<dbReference type="InterPro" id="IPR042242">
    <property type="entry name" value="RecO_C"/>
</dbReference>
<comment type="similarity">
    <text evidence="1 7">Belongs to the RecO family.</text>
</comment>
<keyword evidence="3 7" id="KW-0227">DNA damage</keyword>
<organism evidence="9 10">
    <name type="scientific">Clostridium tyrobutyricum DIVETGP</name>
    <dbReference type="NCBI Taxonomy" id="1408889"/>
    <lineage>
        <taxon>Bacteria</taxon>
        <taxon>Bacillati</taxon>
        <taxon>Bacillota</taxon>
        <taxon>Clostridia</taxon>
        <taxon>Eubacteriales</taxon>
        <taxon>Clostridiaceae</taxon>
        <taxon>Clostridium</taxon>
    </lineage>
</organism>
<evidence type="ECO:0000256" key="6">
    <source>
        <dbReference type="ARBA" id="ARBA00033409"/>
    </source>
</evidence>
<dbReference type="InterPro" id="IPR022572">
    <property type="entry name" value="DNA_rep/recomb_RecO_N"/>
</dbReference>
<evidence type="ECO:0000256" key="3">
    <source>
        <dbReference type="ARBA" id="ARBA00022763"/>
    </source>
</evidence>
<dbReference type="InterPro" id="IPR037278">
    <property type="entry name" value="ARFGAP/RecO"/>
</dbReference>
<comment type="caution">
    <text evidence="9">The sequence shown here is derived from an EMBL/GenBank/DDBJ whole genome shotgun (WGS) entry which is preliminary data.</text>
</comment>
<dbReference type="GO" id="GO:0006310">
    <property type="term" value="P:DNA recombination"/>
    <property type="evidence" value="ECO:0007669"/>
    <property type="project" value="UniProtKB-UniRule"/>
</dbReference>
<dbReference type="InterPro" id="IPR003717">
    <property type="entry name" value="RecO"/>
</dbReference>
<keyword evidence="5 7" id="KW-0234">DNA repair</keyword>
<evidence type="ECO:0000256" key="5">
    <source>
        <dbReference type="ARBA" id="ARBA00023204"/>
    </source>
</evidence>